<reference evidence="1" key="1">
    <citation type="submission" date="2021-01" db="EMBL/GenBank/DDBJ databases">
        <authorList>
            <person name="Corre E."/>
            <person name="Pelletier E."/>
            <person name="Niang G."/>
            <person name="Scheremetjew M."/>
            <person name="Finn R."/>
            <person name="Kale V."/>
            <person name="Holt S."/>
            <person name="Cochrane G."/>
            <person name="Meng A."/>
            <person name="Brown T."/>
            <person name="Cohen L."/>
        </authorList>
    </citation>
    <scope>NUCLEOTIDE SEQUENCE</scope>
    <source>
        <strain evidence="1">RCC3387</strain>
    </source>
</reference>
<accession>A0A7S2VS61</accession>
<gene>
    <name evidence="1" type="ORF">BRAN1462_LOCUS63977</name>
</gene>
<dbReference type="AlphaFoldDB" id="A0A7S2VS61"/>
<protein>
    <submittedName>
        <fullName evidence="1">Uncharacterized protein</fullName>
    </submittedName>
</protein>
<name>A0A7S2VS61_9DINO</name>
<organism evidence="1">
    <name type="scientific">Zooxanthella nutricula</name>
    <dbReference type="NCBI Taxonomy" id="1333877"/>
    <lineage>
        <taxon>Eukaryota</taxon>
        <taxon>Sar</taxon>
        <taxon>Alveolata</taxon>
        <taxon>Dinophyceae</taxon>
        <taxon>Peridiniales</taxon>
        <taxon>Peridiniales incertae sedis</taxon>
        <taxon>Zooxanthella</taxon>
    </lineage>
</organism>
<sequence length="420" mass="44948">MDMSVLCAFDDGLMPRRGTAPAPLAGVAFNRPNGGALWLAGEPTLSAKGASGDFNVAAKDMKDVLQWLHSDASTMSGFDTDINDDLAVEDVPMWCGKGYTHACRTIRTFARPAELRTTVDGILRDGSLPWECQASEAWMIQGTTFVDYVAIGVEVRFFVDADEGCVLLCRHTSLNDIVRFSRHVAQLKAHLQLKGISVCDLPTGAESEDIQRQVPGEEFEDDFVDDFDDDDDNGTDAPWASRIAAMLQDVGRGCAALRSEAWQSLALCGQNWCASRSHLAQALLQAPTGAAAVASLLKAGRAAPIAEMYPMVTALKFAAPWLDPSNLSVELACLLASENFSPLVAAELGEVRRGLKLPLSGPHTTDALPLSTLPSATGVCADKKCEYVVVLRGGQHVVALRGGEHVASRHSPGQTPTPCR</sequence>
<proteinExistence type="predicted"/>
<dbReference type="EMBL" id="HBGW01101098">
    <property type="protein sequence ID" value="CAD9646155.1"/>
    <property type="molecule type" value="Transcribed_RNA"/>
</dbReference>
<evidence type="ECO:0000313" key="1">
    <source>
        <dbReference type="EMBL" id="CAD9646155.1"/>
    </source>
</evidence>